<dbReference type="KEGG" id="min:Minf_2392"/>
<organism evidence="1 2">
    <name type="scientific">Methylacidiphilum infernorum (isolate V4)</name>
    <name type="common">Methylokorus infernorum (strain V4)</name>
    <dbReference type="NCBI Taxonomy" id="481448"/>
    <lineage>
        <taxon>Bacteria</taxon>
        <taxon>Pseudomonadati</taxon>
        <taxon>Verrucomicrobiota</taxon>
        <taxon>Methylacidiphilae</taxon>
        <taxon>Methylacidiphilales</taxon>
        <taxon>Methylacidiphilaceae</taxon>
        <taxon>Methylacidiphilum (ex Ratnadevi et al. 2023)</taxon>
    </lineage>
</organism>
<reference evidence="1 2" key="1">
    <citation type="journal article" date="2008" name="Biol. Direct">
        <title>Complete genome sequence of the extremely acidophilic methanotroph isolate V4, Methylacidiphilum infernorum, a representative of the bacterial phylum Verrucomicrobia.</title>
        <authorList>
            <person name="Hou S."/>
            <person name="Makarova K.S."/>
            <person name="Saw J.H."/>
            <person name="Senin P."/>
            <person name="Ly B.V."/>
            <person name="Zhou Z."/>
            <person name="Ren Y."/>
            <person name="Wang J."/>
            <person name="Galperin M.Y."/>
            <person name="Omelchenko M.V."/>
            <person name="Wolf Y.I."/>
            <person name="Yutin N."/>
            <person name="Koonin E.V."/>
            <person name="Stott M.B."/>
            <person name="Mountain B.W."/>
            <person name="Crowe M.A."/>
            <person name="Smirnova A.V."/>
            <person name="Dunfield P.F."/>
            <person name="Feng L."/>
            <person name="Wang L."/>
            <person name="Alam M."/>
        </authorList>
    </citation>
    <scope>NUCLEOTIDE SEQUENCE [LARGE SCALE GENOMIC DNA]</scope>
    <source>
        <strain evidence="2">Isolate V4</strain>
    </source>
</reference>
<sequence>MWSEKPKELNNFFCVAWAASVDSKKPSKEIKFLGFVDGFDPRSLWATLGRFSRGRLT</sequence>
<name>B3E0W9_METI4</name>
<dbReference type="Proteomes" id="UP000009149">
    <property type="component" value="Chromosome"/>
</dbReference>
<proteinExistence type="predicted"/>
<accession>B3E0W9</accession>
<evidence type="ECO:0000313" key="1">
    <source>
        <dbReference type="EMBL" id="ACD84446.1"/>
    </source>
</evidence>
<dbReference type="HOGENOM" id="CLU_2991533_0_0_0"/>
<dbReference type="EMBL" id="CP000975">
    <property type="protein sequence ID" value="ACD84446.1"/>
    <property type="molecule type" value="Genomic_DNA"/>
</dbReference>
<dbReference type="AlphaFoldDB" id="B3E0W9"/>
<protein>
    <submittedName>
        <fullName evidence="1">Uncharacterized protein</fullName>
    </submittedName>
</protein>
<evidence type="ECO:0000313" key="2">
    <source>
        <dbReference type="Proteomes" id="UP000009149"/>
    </source>
</evidence>
<gene>
    <name evidence="1" type="ordered locus">Minf_2392</name>
</gene>